<reference evidence="1 2" key="1">
    <citation type="submission" date="2012-02" db="EMBL/GenBank/DDBJ databases">
        <title>Complete genome sequence of Bifidobacterium bifidum JCM 1255.</title>
        <authorList>
            <person name="Toh H."/>
            <person name="Oshima K."/>
            <person name="Morita H."/>
            <person name="Hattori M."/>
        </authorList>
    </citation>
    <scope>NUCLEOTIDE SEQUENCE [LARGE SCALE GENOMIC DNA]</scope>
    <source>
        <strain evidence="1 2">JCM 1255</strain>
    </source>
</reference>
<keyword evidence="2" id="KW-1185">Reference proteome</keyword>
<evidence type="ECO:0000313" key="1">
    <source>
        <dbReference type="EMBL" id="BAQ98894.1"/>
    </source>
</evidence>
<gene>
    <name evidence="1" type="ORF">BBBF_1687</name>
</gene>
<proteinExistence type="predicted"/>
<organism evidence="1 2">
    <name type="scientific">Bifidobacterium bifidum ATCC 29521 = JCM 1255 = DSM 20456</name>
    <dbReference type="NCBI Taxonomy" id="500634"/>
    <lineage>
        <taxon>Bacteria</taxon>
        <taxon>Bacillati</taxon>
        <taxon>Actinomycetota</taxon>
        <taxon>Actinomycetes</taxon>
        <taxon>Bifidobacteriales</taxon>
        <taxon>Bifidobacteriaceae</taxon>
        <taxon>Bifidobacterium</taxon>
    </lineage>
</organism>
<dbReference type="Proteomes" id="UP000035063">
    <property type="component" value="Chromosome"/>
</dbReference>
<evidence type="ECO:0000313" key="2">
    <source>
        <dbReference type="Proteomes" id="UP000035063"/>
    </source>
</evidence>
<name>A0ABN5UYI8_BIFBI</name>
<accession>A0ABN5UYI8</accession>
<reference evidence="2" key="2">
    <citation type="journal article" date="2015" name="J. Biotechnol.">
        <title>Complete genome sequence of Bifidobacterium bifidum JCM 1255(T) isolated from feces of a breast-fed infant.</title>
        <authorList>
            <person name="Morita H."/>
            <person name="Toh H."/>
            <person name="Oshima K."/>
            <person name="Nakano A."/>
            <person name="Shindo C."/>
            <person name="Komiya K."/>
            <person name="Arakawa K."/>
            <person name="Suda W."/>
            <person name="Honda K."/>
            <person name="Hattori M."/>
        </authorList>
    </citation>
    <scope>NUCLEOTIDE SEQUENCE [LARGE SCALE GENOMIC DNA]</scope>
    <source>
        <strain evidence="2">JCM 1255</strain>
    </source>
</reference>
<protein>
    <submittedName>
        <fullName evidence="1">Uncharacterized protein</fullName>
    </submittedName>
</protein>
<sequence length="41" mass="4418">MFSALYFALVADLIAKAGKYSSKIGILISYVVFANIDTDTS</sequence>
<dbReference type="EMBL" id="AP012323">
    <property type="protein sequence ID" value="BAQ98894.1"/>
    <property type="molecule type" value="Genomic_DNA"/>
</dbReference>